<dbReference type="PATRIC" id="fig|47853.6.peg.4132"/>
<dbReference type="Proteomes" id="UP000032254">
    <property type="component" value="Unassembled WGS sequence"/>
</dbReference>
<comment type="caution">
    <text evidence="1">The sequence shown here is derived from an EMBL/GenBank/DDBJ whole genome shotgun (WGS) entry which is preliminary data.</text>
</comment>
<evidence type="ECO:0000313" key="1">
    <source>
        <dbReference type="EMBL" id="KIR63127.1"/>
    </source>
</evidence>
<gene>
    <name evidence="1" type="ORF">TK50_19745</name>
</gene>
<dbReference type="AlphaFoldDB" id="A0A0D0UWN0"/>
<keyword evidence="2" id="KW-1185">Reference proteome</keyword>
<sequence length="104" mass="10884">MVSGAVLLGDGASFARDDHGGCAGTGDHTDIKDGAPVIITTGGSFAGGKLTDARALTDGTCRFWFSVRGVPTRQDAYLLMVADLDARQYNEHDLKSALLALRAD</sequence>
<name>A0A0D0UWN0_9ACTN</name>
<proteinExistence type="predicted"/>
<reference evidence="1 2" key="1">
    <citation type="submission" date="2015-01" db="EMBL/GenBank/DDBJ databases">
        <title>Sequencing and annotation of Micromonospora carbonacea strain JXNU-1 genome.</title>
        <authorList>
            <person name="Long Z."/>
            <person name="Huang Y."/>
            <person name="Jiang Y."/>
        </authorList>
    </citation>
    <scope>NUCLEOTIDE SEQUENCE [LARGE SCALE GENOMIC DNA]</scope>
    <source>
        <strain evidence="1 2">JXNU-1</strain>
    </source>
</reference>
<protein>
    <submittedName>
        <fullName evidence="1">Uncharacterized protein</fullName>
    </submittedName>
</protein>
<dbReference type="EMBL" id="JXSX01000002">
    <property type="protein sequence ID" value="KIR63127.1"/>
    <property type="molecule type" value="Genomic_DNA"/>
</dbReference>
<evidence type="ECO:0000313" key="2">
    <source>
        <dbReference type="Proteomes" id="UP000032254"/>
    </source>
</evidence>
<organism evidence="1 2">
    <name type="scientific">Micromonospora haikouensis</name>
    <dbReference type="NCBI Taxonomy" id="686309"/>
    <lineage>
        <taxon>Bacteria</taxon>
        <taxon>Bacillati</taxon>
        <taxon>Actinomycetota</taxon>
        <taxon>Actinomycetes</taxon>
        <taxon>Micromonosporales</taxon>
        <taxon>Micromonosporaceae</taxon>
        <taxon>Micromonospora</taxon>
    </lineage>
</organism>
<accession>A0A0D0UWN0</accession>